<proteinExistence type="predicted"/>
<organism evidence="2 3">
    <name type="scientific">Romanomermis culicivorax</name>
    <name type="common">Nematode worm</name>
    <dbReference type="NCBI Taxonomy" id="13658"/>
    <lineage>
        <taxon>Eukaryota</taxon>
        <taxon>Metazoa</taxon>
        <taxon>Ecdysozoa</taxon>
        <taxon>Nematoda</taxon>
        <taxon>Enoplea</taxon>
        <taxon>Dorylaimia</taxon>
        <taxon>Mermithida</taxon>
        <taxon>Mermithoidea</taxon>
        <taxon>Mermithidae</taxon>
        <taxon>Romanomermis</taxon>
    </lineage>
</organism>
<accession>A0A915KY11</accession>
<feature type="compositionally biased region" description="Pro residues" evidence="1">
    <location>
        <begin position="129"/>
        <end position="141"/>
    </location>
</feature>
<keyword evidence="2" id="KW-1185">Reference proteome</keyword>
<evidence type="ECO:0000313" key="3">
    <source>
        <dbReference type="WBParaSite" id="nRc.2.0.1.t43369-RA"/>
    </source>
</evidence>
<name>A0A915KY11_ROMCU</name>
<dbReference type="WBParaSite" id="nRc.2.0.1.t43369-RA">
    <property type="protein sequence ID" value="nRc.2.0.1.t43369-RA"/>
    <property type="gene ID" value="nRc.2.0.1.g43369"/>
</dbReference>
<feature type="region of interest" description="Disordered" evidence="1">
    <location>
        <begin position="162"/>
        <end position="188"/>
    </location>
</feature>
<feature type="region of interest" description="Disordered" evidence="1">
    <location>
        <begin position="45"/>
        <end position="66"/>
    </location>
</feature>
<feature type="compositionally biased region" description="Basic and acidic residues" evidence="1">
    <location>
        <begin position="98"/>
        <end position="111"/>
    </location>
</feature>
<protein>
    <submittedName>
        <fullName evidence="3">Uncharacterized protein</fullName>
    </submittedName>
</protein>
<sequence>MFYEYIDSSVTNELLYALSEEFTQYCDKTGDQLKIRQYMGKIKNPKDAASSHSLPPPPAPPTPTKSVVRGAVATVQEIVASPNYIPSSPAYNPVVLKQDMKTEPKKEKDIDLADSGVRSVSAMQLNPKSLPPPEGLSPPPLKRVKTEVLDLNQYKERRNILEIQQKLTPNNASNTPNSTSSLTPRSTS</sequence>
<dbReference type="Proteomes" id="UP000887565">
    <property type="component" value="Unplaced"/>
</dbReference>
<feature type="compositionally biased region" description="Pro residues" evidence="1">
    <location>
        <begin position="54"/>
        <end position="63"/>
    </location>
</feature>
<reference evidence="3" key="1">
    <citation type="submission" date="2022-11" db="UniProtKB">
        <authorList>
            <consortium name="WormBaseParasite"/>
        </authorList>
    </citation>
    <scope>IDENTIFICATION</scope>
</reference>
<feature type="compositionally biased region" description="Low complexity" evidence="1">
    <location>
        <begin position="168"/>
        <end position="188"/>
    </location>
</feature>
<evidence type="ECO:0000313" key="2">
    <source>
        <dbReference type="Proteomes" id="UP000887565"/>
    </source>
</evidence>
<dbReference type="AlphaFoldDB" id="A0A915KY11"/>
<evidence type="ECO:0000256" key="1">
    <source>
        <dbReference type="SAM" id="MobiDB-lite"/>
    </source>
</evidence>
<feature type="region of interest" description="Disordered" evidence="1">
    <location>
        <begin position="84"/>
        <end position="144"/>
    </location>
</feature>